<accession>A0A2Z2J4G2</accession>
<evidence type="ECO:0000313" key="2">
    <source>
        <dbReference type="EMBL" id="ART20078.1"/>
    </source>
</evidence>
<evidence type="ECO:0008006" key="4">
    <source>
        <dbReference type="Google" id="ProtNLM"/>
    </source>
</evidence>
<feature type="compositionally biased region" description="Low complexity" evidence="1">
    <location>
        <begin position="320"/>
        <end position="333"/>
    </location>
</feature>
<feature type="compositionally biased region" description="Polar residues" evidence="1">
    <location>
        <begin position="303"/>
        <end position="319"/>
    </location>
</feature>
<feature type="compositionally biased region" description="Basic residues" evidence="1">
    <location>
        <begin position="435"/>
        <end position="449"/>
    </location>
</feature>
<sequence>MPWLRVGDTSSTHPLVFRLLEVCDGNRQLQLECWGFLVMAATVSAAHLSDYIVSRGLAETVAPGRSEDLAAILIASGLMEPVEVDGRAAYKIVDAEDLLHMRLGEEVELDRARKRDSRRPDLVIPVRIRDGDVCRWCGKTVNFADHKSSRGGVIDSLTGHKNSTLETLVVACRGCNTKREIEGQEMTLRKAPEKKEVYYSDSTIAYVNNSDYAKSNRIVLTPRQTRLEFSQAAPASQEQSAPQGVRHAAPSVNGQSAQASTEQAARPADALSALGPDANGTMPPDWLMNPAEESGEHAAAPSVQEQSAPDSTTPANGSKQQAAPASQEQSAPQGVRHAAPSVNGQSAQASTEQAARPADARSAPEALNPEPGQRPQKSRTDRSNGKCNETVKPDTKSKPDPDRQADRSGLSGTGRVGSGVDGTGLSPGAATSGRKGMRRRRGRRAGRSR</sequence>
<dbReference type="AlphaFoldDB" id="A0A2Z2J4G2"/>
<dbReference type="Proteomes" id="UP000250197">
    <property type="component" value="Chromosome"/>
</dbReference>
<organism evidence="2 3">
    <name type="scientific">Corynebacterium striatum</name>
    <dbReference type="NCBI Taxonomy" id="43770"/>
    <lineage>
        <taxon>Bacteria</taxon>
        <taxon>Bacillati</taxon>
        <taxon>Actinomycetota</taxon>
        <taxon>Actinomycetes</taxon>
        <taxon>Mycobacteriales</taxon>
        <taxon>Corynebacteriaceae</taxon>
        <taxon>Corynebacterium</taxon>
    </lineage>
</organism>
<feature type="compositionally biased region" description="Low complexity" evidence="1">
    <location>
        <begin position="230"/>
        <end position="243"/>
    </location>
</feature>
<feature type="compositionally biased region" description="Basic and acidic residues" evidence="1">
    <location>
        <begin position="378"/>
        <end position="406"/>
    </location>
</feature>
<gene>
    <name evidence="2" type="ORF">CBE89_00090</name>
</gene>
<name>A0A2Z2J4G2_CORST</name>
<proteinExistence type="predicted"/>
<dbReference type="KEGG" id="cstr:CBE89_00090"/>
<feature type="region of interest" description="Disordered" evidence="1">
    <location>
        <begin position="229"/>
        <end position="449"/>
    </location>
</feature>
<feature type="compositionally biased region" description="Polar residues" evidence="1">
    <location>
        <begin position="252"/>
        <end position="263"/>
    </location>
</feature>
<feature type="compositionally biased region" description="Gly residues" evidence="1">
    <location>
        <begin position="411"/>
        <end position="422"/>
    </location>
</feature>
<protein>
    <recommendedName>
        <fullName evidence="4">HNH nuclease domain-containing protein</fullName>
    </recommendedName>
</protein>
<feature type="compositionally biased region" description="Polar residues" evidence="1">
    <location>
        <begin position="342"/>
        <end position="353"/>
    </location>
</feature>
<reference evidence="2 3" key="1">
    <citation type="submission" date="2017-05" db="EMBL/GenBank/DDBJ databases">
        <title>Complete genome sequence of Corynebacterium striatum KC-Na-1 isolated from Neophocaena asiaeorientalis in Korea.</title>
        <authorList>
            <person name="Kim J.H."/>
            <person name="Lee K."/>
        </authorList>
    </citation>
    <scope>NUCLEOTIDE SEQUENCE [LARGE SCALE GENOMIC DNA]</scope>
    <source>
        <strain evidence="2 3">KC-Na-01</strain>
    </source>
</reference>
<dbReference type="EMBL" id="CP021252">
    <property type="protein sequence ID" value="ART20078.1"/>
    <property type="molecule type" value="Genomic_DNA"/>
</dbReference>
<evidence type="ECO:0000256" key="1">
    <source>
        <dbReference type="SAM" id="MobiDB-lite"/>
    </source>
</evidence>
<evidence type="ECO:0000313" key="3">
    <source>
        <dbReference type="Proteomes" id="UP000250197"/>
    </source>
</evidence>